<evidence type="ECO:0000313" key="3">
    <source>
        <dbReference type="Proteomes" id="UP001162135"/>
    </source>
</evidence>
<name>A0ABT6I6W9_9GAMM</name>
<protein>
    <recommendedName>
        <fullName evidence="4">O-antigen polymerase</fullName>
    </recommendedName>
</protein>
<keyword evidence="1" id="KW-0472">Membrane</keyword>
<feature type="transmembrane region" description="Helical" evidence="1">
    <location>
        <begin position="66"/>
        <end position="84"/>
    </location>
</feature>
<keyword evidence="3" id="KW-1185">Reference proteome</keyword>
<reference evidence="2" key="1">
    <citation type="journal article" date="2015" name="Antonie Van Leeuwenhoek">
        <title>Comparative 16S rRNA signatures and multilocus sequence analysis for the genus Salinicola and description of Salinicola acroporae sp. nov., isolated from coral Acropora digitifera.</title>
        <authorList>
            <person name="Lepcha R.T."/>
            <person name="Poddar A."/>
            <person name="Schumann P."/>
            <person name="Das S.K."/>
        </authorList>
    </citation>
    <scope>NUCLEOTIDE SEQUENCE</scope>
    <source>
        <strain evidence="2">S4-41</strain>
    </source>
</reference>
<organism evidence="2 3">
    <name type="scientific">Salinicola acroporae</name>
    <dbReference type="NCBI Taxonomy" id="1541440"/>
    <lineage>
        <taxon>Bacteria</taxon>
        <taxon>Pseudomonadati</taxon>
        <taxon>Pseudomonadota</taxon>
        <taxon>Gammaproteobacteria</taxon>
        <taxon>Oceanospirillales</taxon>
        <taxon>Halomonadaceae</taxon>
        <taxon>Salinicola</taxon>
    </lineage>
</organism>
<dbReference type="RefSeq" id="WP_110716302.1">
    <property type="nucleotide sequence ID" value="NZ_PGFS01000001.1"/>
</dbReference>
<feature type="transmembrane region" description="Helical" evidence="1">
    <location>
        <begin position="90"/>
        <end position="109"/>
    </location>
</feature>
<evidence type="ECO:0008006" key="4">
    <source>
        <dbReference type="Google" id="ProtNLM"/>
    </source>
</evidence>
<feature type="transmembrane region" description="Helical" evidence="1">
    <location>
        <begin position="355"/>
        <end position="384"/>
    </location>
</feature>
<proteinExistence type="predicted"/>
<keyword evidence="1" id="KW-0812">Transmembrane</keyword>
<feature type="transmembrane region" description="Helical" evidence="1">
    <location>
        <begin position="309"/>
        <end position="334"/>
    </location>
</feature>
<feature type="transmembrane region" description="Helical" evidence="1">
    <location>
        <begin position="249"/>
        <end position="270"/>
    </location>
</feature>
<accession>A0ABT6I6W9</accession>
<evidence type="ECO:0000256" key="1">
    <source>
        <dbReference type="SAM" id="Phobius"/>
    </source>
</evidence>
<dbReference type="EMBL" id="PGFS01000001">
    <property type="protein sequence ID" value="MDH4573252.1"/>
    <property type="molecule type" value="Genomic_DNA"/>
</dbReference>
<gene>
    <name evidence="2" type="ORF">CUR86_12920</name>
</gene>
<feature type="transmembrane region" description="Helical" evidence="1">
    <location>
        <begin position="121"/>
        <end position="143"/>
    </location>
</feature>
<sequence>MLVINAKRLFVAMAIVFAIALPKSGVAVGGIPLNTIYLLICFSFPILFIKAILGTGQLGRQDRYSIYIWLLMPFWALFLTVTLLNGIASVGIYFGYIMALIVVPIFFYLWSKRLSAENVRYLLVCLRNCTRFAVAFGLFLFVLKIGTGQYFSIPALTTTFGAERTLEARMNDRGGIYKLFSTYNNGNIYAVCMIMLLPVYAVIEKNRLWLLALMLTIMLTLSRTAWALLLIYCAFEYLIFNKAISVKKLIVICLAVCLVVPGIIGLLGMMGKDVTFLFDSNLGGRAAYLEYFFDAGLISSTPIYWSYEIPYVSIAEFVGLIGLIPFLMFFANIVMARSLFDATRPISRAASIGCVMYWVATFSDAALVLVPTFIIYCLLVMLSFSE</sequence>
<dbReference type="Proteomes" id="UP001162135">
    <property type="component" value="Unassembled WGS sequence"/>
</dbReference>
<keyword evidence="1" id="KW-1133">Transmembrane helix</keyword>
<reference evidence="2" key="2">
    <citation type="submission" date="2017-11" db="EMBL/GenBank/DDBJ databases">
        <authorList>
            <person name="Das S.K."/>
        </authorList>
    </citation>
    <scope>NUCLEOTIDE SEQUENCE</scope>
    <source>
        <strain evidence="2">S4-41</strain>
    </source>
</reference>
<feature type="transmembrane region" description="Helical" evidence="1">
    <location>
        <begin position="37"/>
        <end position="54"/>
    </location>
</feature>
<comment type="caution">
    <text evidence="2">The sequence shown here is derived from an EMBL/GenBank/DDBJ whole genome shotgun (WGS) entry which is preliminary data.</text>
</comment>
<feature type="transmembrane region" description="Helical" evidence="1">
    <location>
        <begin position="209"/>
        <end position="237"/>
    </location>
</feature>
<evidence type="ECO:0000313" key="2">
    <source>
        <dbReference type="EMBL" id="MDH4573252.1"/>
    </source>
</evidence>